<accession>A0A813YSW3</accession>
<evidence type="ECO:0000313" key="1">
    <source>
        <dbReference type="EMBL" id="CAF0888319.1"/>
    </source>
</evidence>
<dbReference type="AlphaFoldDB" id="A0A813YSW3"/>
<name>A0A813YSW3_9BILA</name>
<comment type="caution">
    <text evidence="1">The sequence shown here is derived from an EMBL/GenBank/DDBJ whole genome shotgun (WGS) entry which is preliminary data.</text>
</comment>
<evidence type="ECO:0000313" key="2">
    <source>
        <dbReference type="Proteomes" id="UP000663879"/>
    </source>
</evidence>
<dbReference type="EMBL" id="CAJNOC010001751">
    <property type="protein sequence ID" value="CAF0888319.1"/>
    <property type="molecule type" value="Genomic_DNA"/>
</dbReference>
<reference evidence="1" key="1">
    <citation type="submission" date="2021-02" db="EMBL/GenBank/DDBJ databases">
        <authorList>
            <person name="Nowell W R."/>
        </authorList>
    </citation>
    <scope>NUCLEOTIDE SEQUENCE</scope>
    <source>
        <strain evidence="1">Ploen Becks lab</strain>
    </source>
</reference>
<protein>
    <submittedName>
        <fullName evidence="1">Uncharacterized protein</fullName>
    </submittedName>
</protein>
<dbReference type="Proteomes" id="UP000663879">
    <property type="component" value="Unassembled WGS sequence"/>
</dbReference>
<sequence>MSFKLGDHSELSESIPQIQTHIYKFYNRPKPQPNKCICGNDKLYNCTYCTSNYPISVRRSKDGEEDNCVLCNCGKNNNDQKNDVNASFSRKHQNFVLKPSPFPVSSHLLELMTLTNPSCKFTPPPNKSLK</sequence>
<gene>
    <name evidence="1" type="ORF">OXX778_LOCUS10774</name>
</gene>
<keyword evidence="2" id="KW-1185">Reference proteome</keyword>
<proteinExistence type="predicted"/>
<organism evidence="1 2">
    <name type="scientific">Brachionus calyciflorus</name>
    <dbReference type="NCBI Taxonomy" id="104777"/>
    <lineage>
        <taxon>Eukaryota</taxon>
        <taxon>Metazoa</taxon>
        <taxon>Spiralia</taxon>
        <taxon>Gnathifera</taxon>
        <taxon>Rotifera</taxon>
        <taxon>Eurotatoria</taxon>
        <taxon>Monogononta</taxon>
        <taxon>Pseudotrocha</taxon>
        <taxon>Ploima</taxon>
        <taxon>Brachionidae</taxon>
        <taxon>Brachionus</taxon>
    </lineage>
</organism>